<name>Q97GF4_CLOAB</name>
<keyword evidence="1" id="KW-1133">Transmembrane helix</keyword>
<organism evidence="2 3">
    <name type="scientific">Clostridium acetobutylicum (strain ATCC 824 / DSM 792 / JCM 1419 / IAM 19013 / LMG 5710 / NBRC 13948 / NRRL B-527 / VKM B-1787 / 2291 / W)</name>
    <dbReference type="NCBI Taxonomy" id="272562"/>
    <lineage>
        <taxon>Bacteria</taxon>
        <taxon>Bacillati</taxon>
        <taxon>Bacillota</taxon>
        <taxon>Clostridia</taxon>
        <taxon>Eubacteriales</taxon>
        <taxon>Clostridiaceae</taxon>
        <taxon>Clostridium</taxon>
    </lineage>
</organism>
<keyword evidence="1" id="KW-0472">Membrane</keyword>
<feature type="transmembrane region" description="Helical" evidence="1">
    <location>
        <begin position="49"/>
        <end position="67"/>
    </location>
</feature>
<reference evidence="2 3" key="1">
    <citation type="journal article" date="2001" name="J. Bacteriol.">
        <title>Genome sequence and comparative analysis of the solvent-producing bacterium Clostridium acetobutylicum.</title>
        <authorList>
            <person name="Nolling J."/>
            <person name="Breton G."/>
            <person name="Omelchenko M.V."/>
            <person name="Makarova K.S."/>
            <person name="Zeng Q."/>
            <person name="Gibson R."/>
            <person name="Lee H.M."/>
            <person name="Dubois J."/>
            <person name="Qiu D."/>
            <person name="Hitti J."/>
            <person name="Wolf Y.I."/>
            <person name="Tatusov R.L."/>
            <person name="Sabathe F."/>
            <person name="Doucette-Stamm L."/>
            <person name="Soucaille P."/>
            <person name="Daly M.J."/>
            <person name="Bennett G.N."/>
            <person name="Koonin E.V."/>
            <person name="Smith D.R."/>
        </authorList>
    </citation>
    <scope>NUCLEOTIDE SEQUENCE [LARGE SCALE GENOMIC DNA]</scope>
    <source>
        <strain evidence="3">ATCC 824 / DSM 792 / JCM 1419 / LMG 5710 / VKM B-1787</strain>
    </source>
</reference>
<dbReference type="HOGENOM" id="CLU_104115_0_0_9"/>
<dbReference type="STRING" id="272562.CA_C2413"/>
<dbReference type="PIRSF" id="PIRSF031501">
    <property type="entry name" value="QueT"/>
    <property type="match status" value="1"/>
</dbReference>
<feature type="transmembrane region" description="Helical" evidence="1">
    <location>
        <begin position="74"/>
        <end position="92"/>
    </location>
</feature>
<gene>
    <name evidence="2" type="ordered locus">CA_C2413</name>
</gene>
<evidence type="ECO:0000256" key="1">
    <source>
        <dbReference type="SAM" id="Phobius"/>
    </source>
</evidence>
<sequence>MNKRSTLRILISNALIAAVYAVLTLTLYFSAYGQIQVRVAEALTILPFFSGYYIVGLTLGCFVANIFSIMKMDMLFGTLATFIAACLTYFIGKSKVQFKKYIAPLPPVIVNAVIVGMELKIVTHAPFLVNAICVGVGELVACYVFGLPLLAVIEKNKVLKKFMRFE</sequence>
<keyword evidence="3" id="KW-1185">Reference proteome</keyword>
<dbReference type="PATRIC" id="fig|272562.8.peg.2610"/>
<dbReference type="PANTHER" id="PTHR40044">
    <property type="entry name" value="INTEGRAL MEMBRANE PROTEIN-RELATED"/>
    <property type="match status" value="1"/>
</dbReference>
<dbReference type="InterPro" id="IPR010387">
    <property type="entry name" value="QueT"/>
</dbReference>
<proteinExistence type="predicted"/>
<dbReference type="RefSeq" id="WP_010965709.1">
    <property type="nucleotide sequence ID" value="NC_003030.1"/>
</dbReference>
<evidence type="ECO:0000313" key="2">
    <source>
        <dbReference type="EMBL" id="AAK80368.1"/>
    </source>
</evidence>
<feature type="transmembrane region" description="Helical" evidence="1">
    <location>
        <begin position="7"/>
        <end position="29"/>
    </location>
</feature>
<dbReference type="Pfam" id="PF06177">
    <property type="entry name" value="QueT"/>
    <property type="match status" value="1"/>
</dbReference>
<dbReference type="PIR" id="E97197">
    <property type="entry name" value="E97197"/>
</dbReference>
<dbReference type="PANTHER" id="PTHR40044:SF1">
    <property type="entry name" value="INTEGRAL MEMBRANE PROTEIN"/>
    <property type="match status" value="1"/>
</dbReference>
<feature type="transmembrane region" description="Helical" evidence="1">
    <location>
        <begin position="127"/>
        <end position="153"/>
    </location>
</feature>
<keyword evidence="1" id="KW-0812">Transmembrane</keyword>
<dbReference type="GeneID" id="44998893"/>
<evidence type="ECO:0000313" key="3">
    <source>
        <dbReference type="Proteomes" id="UP000000814"/>
    </source>
</evidence>
<dbReference type="eggNOG" id="COG4708">
    <property type="taxonomic scope" value="Bacteria"/>
</dbReference>
<dbReference type="Proteomes" id="UP000000814">
    <property type="component" value="Chromosome"/>
</dbReference>
<dbReference type="OrthoDB" id="9786793at2"/>
<accession>Q97GF4</accession>
<dbReference type="EMBL" id="AE001437">
    <property type="protein sequence ID" value="AAK80368.1"/>
    <property type="molecule type" value="Genomic_DNA"/>
</dbReference>
<dbReference type="KEGG" id="cac:CA_C2413"/>
<dbReference type="AlphaFoldDB" id="Q97GF4"/>
<protein>
    <submittedName>
        <fullName evidence="2">Predicted membrane protein</fullName>
    </submittedName>
</protein>